<dbReference type="Gene3D" id="3.30.450.40">
    <property type="match status" value="1"/>
</dbReference>
<evidence type="ECO:0000256" key="4">
    <source>
        <dbReference type="SAM" id="SignalP"/>
    </source>
</evidence>
<evidence type="ECO:0000256" key="3">
    <source>
        <dbReference type="SAM" id="Phobius"/>
    </source>
</evidence>
<dbReference type="Pfam" id="PF13185">
    <property type="entry name" value="GAF_2"/>
    <property type="match status" value="1"/>
</dbReference>
<feature type="domain" description="Two component regulator three Y" evidence="5">
    <location>
        <begin position="738"/>
        <end position="801"/>
    </location>
</feature>
<dbReference type="Pfam" id="PF07495">
    <property type="entry name" value="Y_Y_Y"/>
    <property type="match status" value="1"/>
</dbReference>
<keyword evidence="8" id="KW-1185">Reference proteome</keyword>
<dbReference type="InterPro" id="IPR015943">
    <property type="entry name" value="WD40/YVTN_repeat-like_dom_sf"/>
</dbReference>
<organism evidence="7 8">
    <name type="scientific">Pseudochryseolinea flava</name>
    <dbReference type="NCBI Taxonomy" id="2059302"/>
    <lineage>
        <taxon>Bacteria</taxon>
        <taxon>Pseudomonadati</taxon>
        <taxon>Bacteroidota</taxon>
        <taxon>Cytophagia</taxon>
        <taxon>Cytophagales</taxon>
        <taxon>Fulvivirgaceae</taxon>
        <taxon>Pseudochryseolinea</taxon>
    </lineage>
</organism>
<evidence type="ECO:0000256" key="1">
    <source>
        <dbReference type="ARBA" id="ARBA00022553"/>
    </source>
</evidence>
<feature type="domain" description="GAF" evidence="6">
    <location>
        <begin position="889"/>
        <end position="1027"/>
    </location>
</feature>
<dbReference type="AlphaFoldDB" id="A0A364Y2T1"/>
<dbReference type="PANTHER" id="PTHR43547">
    <property type="entry name" value="TWO-COMPONENT HISTIDINE KINASE"/>
    <property type="match status" value="1"/>
</dbReference>
<keyword evidence="1" id="KW-0597">Phosphoprotein</keyword>
<dbReference type="PANTHER" id="PTHR43547:SF2">
    <property type="entry name" value="HYBRID SIGNAL TRANSDUCTION HISTIDINE KINASE C"/>
    <property type="match status" value="1"/>
</dbReference>
<gene>
    <name evidence="7" type="ORF">DQQ10_16180</name>
</gene>
<evidence type="ECO:0000313" key="8">
    <source>
        <dbReference type="Proteomes" id="UP000251889"/>
    </source>
</evidence>
<protein>
    <recommendedName>
        <fullName evidence="9">GAF domain-containing protein</fullName>
    </recommendedName>
</protein>
<feature type="transmembrane region" description="Helical" evidence="3">
    <location>
        <begin position="809"/>
        <end position="827"/>
    </location>
</feature>
<dbReference type="SUPFAM" id="SSF55781">
    <property type="entry name" value="GAF domain-like"/>
    <property type="match status" value="1"/>
</dbReference>
<comment type="caution">
    <text evidence="7">The sequence shown here is derived from an EMBL/GenBank/DDBJ whole genome shotgun (WGS) entry which is preliminary data.</text>
</comment>
<evidence type="ECO:0000259" key="5">
    <source>
        <dbReference type="Pfam" id="PF07495"/>
    </source>
</evidence>
<dbReference type="SUPFAM" id="SSF63829">
    <property type="entry name" value="Calcium-dependent phosphotriesterase"/>
    <property type="match status" value="4"/>
</dbReference>
<feature type="coiled-coil region" evidence="2">
    <location>
        <begin position="1036"/>
        <end position="1088"/>
    </location>
</feature>
<feature type="chain" id="PRO_5017025157" description="GAF domain-containing protein" evidence="4">
    <location>
        <begin position="34"/>
        <end position="1093"/>
    </location>
</feature>
<sequence>MRSNSDFHRSKKNTPLFKFLVVLCCCFSEVCLAQDMRFDHFGVEQGLSQGNAAAAYQDRYGFIWIGTEDGLNLYDGYSFTVFRNDPRDSTSISNNNVKWITQDQSGNIWLATLGGLNMYDRNKNQFTRFLYDSLDANSLTSNEVTFVFFDSKKRLWVSTGAGLNLYDSAINGFKHFLPVAGQPNRIAGKIVRHVLEDHQHRLWVATDGGVSMLNSDENTFTTYAHDPTNPRSLSSNNLISLYEDQSNSLWVGTFDTGLNKLNPQDGTVTRYQHNPADPTSLGNNYIYAIAQDASGALWLATDGALAKMNANGTFTNYRKVEGDETTLSSNIITGIYFDNDQRMWASTRFGGINVYDKGKFGFPHIRHLNHDPYSIANNTVTNYVEDQQGQLYISMDGGGINRLDRETGRYLAVAKGLFSNDKVLAIEFDNNGELWAGNWADGLHRFDPKTNKTRHYLHDPSNPRSLSDNNIFDLLKDNDGNIWIATYGRGLNRYNTATDDFTRYVNDPSNPQSIPASPLGFLYQDRQGMIWIATERNGLIIMDPRTETFQFIRATGKPGGLSSNAIFVIFEDSKNRVWIGTDGGGLNRYDRKTKTFEAYRTHDGLPNDAVVGILEDGQQQLWLSTNKGLSRFNPEKKTFKNFTVSDGLQGNQFTRWSFYKTTRGELIFGGTNGFNMFDPSAIKGNEKKPPVYITDFRLFNKPVPIGEKEILKQHILFTKDIRLSYEENIFSFEFTALNYRQPEKNRYQYIMEGFQDEWIDAGNERKVSYTNLSPGEYTFRVRASNNDGVWNEEGASIHITIVPPFWKTWWFNTLLVVSIVGGAIWLFRYQRRKAKRQQAELKAIIEEQTSEVKKQNAEIIKKAEQEKIQAWISEGIAHISDVISKQKGSLNEFSHEVLKALLKYVRAQQGVMTVVNREDPSDEHLEVLATYGVNREHKKHERIEIGAGLIGASYKDGERKIVTNIPTDYLKITSGLGEATPARLLLLPLRTDDGDILGVVEIAFLTEITATVTEFLDKVSSVIALNIHAVNLSHKTTLLLQQAKEQTEELRAQEEEMRQNMEELEATQEEFRRREFEFQKRIEQLEEALRRKE</sequence>
<dbReference type="InterPro" id="IPR011110">
    <property type="entry name" value="Reg_prop"/>
</dbReference>
<dbReference type="Proteomes" id="UP000251889">
    <property type="component" value="Unassembled WGS sequence"/>
</dbReference>
<dbReference type="GO" id="GO:0000155">
    <property type="term" value="F:phosphorelay sensor kinase activity"/>
    <property type="evidence" value="ECO:0007669"/>
    <property type="project" value="TreeGrafter"/>
</dbReference>
<keyword evidence="3" id="KW-0472">Membrane</keyword>
<keyword evidence="3" id="KW-0812">Transmembrane</keyword>
<evidence type="ECO:0000313" key="7">
    <source>
        <dbReference type="EMBL" id="RAW00086.1"/>
    </source>
</evidence>
<dbReference type="EMBL" id="QMFY01000008">
    <property type="protein sequence ID" value="RAW00086.1"/>
    <property type="molecule type" value="Genomic_DNA"/>
</dbReference>
<accession>A0A364Y2T1</accession>
<dbReference type="InterPro" id="IPR013783">
    <property type="entry name" value="Ig-like_fold"/>
</dbReference>
<keyword evidence="4" id="KW-0732">Signal</keyword>
<dbReference type="Gene3D" id="2.130.10.10">
    <property type="entry name" value="YVTN repeat-like/Quinoprotein amine dehydrogenase"/>
    <property type="match status" value="4"/>
</dbReference>
<dbReference type="InterPro" id="IPR029016">
    <property type="entry name" value="GAF-like_dom_sf"/>
</dbReference>
<feature type="coiled-coil region" evidence="2">
    <location>
        <begin position="831"/>
        <end position="865"/>
    </location>
</feature>
<feature type="signal peptide" evidence="4">
    <location>
        <begin position="1"/>
        <end position="33"/>
    </location>
</feature>
<dbReference type="Pfam" id="PF07494">
    <property type="entry name" value="Reg_prop"/>
    <property type="match status" value="5"/>
</dbReference>
<dbReference type="CDD" id="cd00146">
    <property type="entry name" value="PKD"/>
    <property type="match status" value="1"/>
</dbReference>
<evidence type="ECO:0000259" key="6">
    <source>
        <dbReference type="Pfam" id="PF13185"/>
    </source>
</evidence>
<proteinExistence type="predicted"/>
<reference evidence="7 8" key="1">
    <citation type="submission" date="2018-06" db="EMBL/GenBank/DDBJ databases">
        <title>Chryseolinea flavus sp. nov., a member of the phylum Bacteroidetes isolated from soil.</title>
        <authorList>
            <person name="Li Y."/>
            <person name="Wang J."/>
        </authorList>
    </citation>
    <scope>NUCLEOTIDE SEQUENCE [LARGE SCALE GENOMIC DNA]</scope>
    <source>
        <strain evidence="7 8">SDU1-6</strain>
    </source>
</reference>
<dbReference type="InterPro" id="IPR011123">
    <property type="entry name" value="Y_Y_Y"/>
</dbReference>
<dbReference type="FunFam" id="2.60.40.10:FF:000791">
    <property type="entry name" value="Two-component system sensor histidine kinase/response regulator"/>
    <property type="match status" value="1"/>
</dbReference>
<evidence type="ECO:0000256" key="2">
    <source>
        <dbReference type="SAM" id="Coils"/>
    </source>
</evidence>
<name>A0A364Y2T1_9BACT</name>
<dbReference type="InterPro" id="IPR003018">
    <property type="entry name" value="GAF"/>
</dbReference>
<keyword evidence="3" id="KW-1133">Transmembrane helix</keyword>
<dbReference type="OrthoDB" id="9778366at2"/>
<keyword evidence="2" id="KW-0175">Coiled coil</keyword>
<evidence type="ECO:0008006" key="9">
    <source>
        <dbReference type="Google" id="ProtNLM"/>
    </source>
</evidence>
<dbReference type="Gene3D" id="2.60.40.10">
    <property type="entry name" value="Immunoglobulins"/>
    <property type="match status" value="1"/>
</dbReference>